<keyword evidence="13" id="KW-1185">Reference proteome</keyword>
<dbReference type="PANTHER" id="PTHR42734:SF9">
    <property type="entry name" value="ZINC IMPORT ATP-BINDING PROTEIN ZNUC"/>
    <property type="match status" value="1"/>
</dbReference>
<dbReference type="PATRIC" id="fig|754436.4.peg.2935"/>
<evidence type="ECO:0000256" key="2">
    <source>
        <dbReference type="ARBA" id="ARBA00022475"/>
    </source>
</evidence>
<evidence type="ECO:0000256" key="8">
    <source>
        <dbReference type="ARBA" id="ARBA00023065"/>
    </source>
</evidence>
<dbReference type="NCBIfam" id="NF007090">
    <property type="entry name" value="PRK09544.1"/>
    <property type="match status" value="1"/>
</dbReference>
<gene>
    <name evidence="12" type="primary">znuC</name>
    <name evidence="12" type="ORF">ABT58_13820</name>
</gene>
<keyword evidence="8" id="KW-0406">Ion transport</keyword>
<dbReference type="GO" id="GO:0010043">
    <property type="term" value="P:response to zinc ion"/>
    <property type="evidence" value="ECO:0007669"/>
    <property type="project" value="TreeGrafter"/>
</dbReference>
<keyword evidence="7" id="KW-1278">Translocase</keyword>
<dbReference type="PROSITE" id="PS50893">
    <property type="entry name" value="ABC_TRANSPORTER_2"/>
    <property type="match status" value="1"/>
</dbReference>
<evidence type="ECO:0000259" key="11">
    <source>
        <dbReference type="PROSITE" id="PS50893"/>
    </source>
</evidence>
<dbReference type="GO" id="GO:0005524">
    <property type="term" value="F:ATP binding"/>
    <property type="evidence" value="ECO:0007669"/>
    <property type="project" value="UniProtKB-KW"/>
</dbReference>
<dbReference type="Proteomes" id="UP000036426">
    <property type="component" value="Unassembled WGS sequence"/>
</dbReference>
<evidence type="ECO:0000313" key="12">
    <source>
        <dbReference type="EMBL" id="KLV00067.1"/>
    </source>
</evidence>
<dbReference type="PANTHER" id="PTHR42734">
    <property type="entry name" value="METAL TRANSPORT SYSTEM ATP-BINDING PROTEIN TM_0124-RELATED"/>
    <property type="match status" value="1"/>
</dbReference>
<dbReference type="GO" id="GO:0006829">
    <property type="term" value="P:zinc ion transport"/>
    <property type="evidence" value="ECO:0007669"/>
    <property type="project" value="UniProtKB-KW"/>
</dbReference>
<dbReference type="InterPro" id="IPR003593">
    <property type="entry name" value="AAA+_ATPase"/>
</dbReference>
<dbReference type="SUPFAM" id="SSF52540">
    <property type="entry name" value="P-loop containing nucleoside triphosphate hydrolases"/>
    <property type="match status" value="1"/>
</dbReference>
<dbReference type="PROSITE" id="PS00211">
    <property type="entry name" value="ABC_TRANSPORTER_1"/>
    <property type="match status" value="1"/>
</dbReference>
<proteinExistence type="predicted"/>
<reference evidence="12 13" key="1">
    <citation type="submission" date="2015-05" db="EMBL/GenBank/DDBJ databases">
        <title>Photobacterium galathea sp. nov.</title>
        <authorList>
            <person name="Machado H."/>
            <person name="Gram L."/>
        </authorList>
    </citation>
    <scope>NUCLEOTIDE SEQUENCE [LARGE SCALE GENOMIC DNA]</scope>
    <source>
        <strain evidence="12 13">DSM 25995</strain>
    </source>
</reference>
<dbReference type="InterPro" id="IPR027417">
    <property type="entry name" value="P-loop_NTPase"/>
</dbReference>
<keyword evidence="6" id="KW-0864">Zinc transport</keyword>
<keyword evidence="3" id="KW-0547">Nucleotide-binding</keyword>
<dbReference type="EMBL" id="LDOV01000025">
    <property type="protein sequence ID" value="KLV00067.1"/>
    <property type="molecule type" value="Genomic_DNA"/>
</dbReference>
<dbReference type="AlphaFoldDB" id="A0A0J1JEI0"/>
<keyword evidence="5" id="KW-0067">ATP-binding</keyword>
<evidence type="ECO:0000256" key="7">
    <source>
        <dbReference type="ARBA" id="ARBA00022967"/>
    </source>
</evidence>
<evidence type="ECO:0000256" key="1">
    <source>
        <dbReference type="ARBA" id="ARBA00022448"/>
    </source>
</evidence>
<dbReference type="InterPro" id="IPR017871">
    <property type="entry name" value="ABC_transporter-like_CS"/>
</dbReference>
<dbReference type="Pfam" id="PF00005">
    <property type="entry name" value="ABC_tran"/>
    <property type="match status" value="1"/>
</dbReference>
<organism evidence="12 13">
    <name type="scientific">Photobacterium aphoticum</name>
    <dbReference type="NCBI Taxonomy" id="754436"/>
    <lineage>
        <taxon>Bacteria</taxon>
        <taxon>Pseudomonadati</taxon>
        <taxon>Pseudomonadota</taxon>
        <taxon>Gammaproteobacteria</taxon>
        <taxon>Vibrionales</taxon>
        <taxon>Vibrionaceae</taxon>
        <taxon>Photobacterium</taxon>
    </lineage>
</organism>
<evidence type="ECO:0000256" key="3">
    <source>
        <dbReference type="ARBA" id="ARBA00022741"/>
    </source>
</evidence>
<name>A0A0J1JEI0_9GAMM</name>
<dbReference type="GO" id="GO:0016887">
    <property type="term" value="F:ATP hydrolysis activity"/>
    <property type="evidence" value="ECO:0007669"/>
    <property type="project" value="InterPro"/>
</dbReference>
<evidence type="ECO:0000256" key="4">
    <source>
        <dbReference type="ARBA" id="ARBA00022833"/>
    </source>
</evidence>
<dbReference type="SMART" id="SM00382">
    <property type="entry name" value="AAA"/>
    <property type="match status" value="1"/>
</dbReference>
<evidence type="ECO:0000256" key="5">
    <source>
        <dbReference type="ARBA" id="ARBA00022840"/>
    </source>
</evidence>
<evidence type="ECO:0000313" key="13">
    <source>
        <dbReference type="Proteomes" id="UP000036426"/>
    </source>
</evidence>
<accession>A0A0J1JEI0</accession>
<dbReference type="FunFam" id="3.40.50.300:FF:000392">
    <property type="entry name" value="Zinc import ATP-binding protein ZnuC"/>
    <property type="match status" value="1"/>
</dbReference>
<comment type="caution">
    <text evidence="12">The sequence shown here is derived from an EMBL/GenBank/DDBJ whole genome shotgun (WGS) entry which is preliminary data.</text>
</comment>
<feature type="region of interest" description="Disordered" evidence="10">
    <location>
        <begin position="233"/>
        <end position="261"/>
    </location>
</feature>
<protein>
    <submittedName>
        <fullName evidence="12">Zinc ABC transporter ATPase</fullName>
    </submittedName>
</protein>
<keyword evidence="4" id="KW-0862">Zinc</keyword>
<evidence type="ECO:0000256" key="9">
    <source>
        <dbReference type="ARBA" id="ARBA00023136"/>
    </source>
</evidence>
<feature type="compositionally biased region" description="Basic and acidic residues" evidence="10">
    <location>
        <begin position="247"/>
        <end position="261"/>
    </location>
</feature>
<keyword evidence="1" id="KW-0813">Transport</keyword>
<keyword evidence="9" id="KW-0472">Membrane</keyword>
<dbReference type="InterPro" id="IPR003439">
    <property type="entry name" value="ABC_transporter-like_ATP-bd"/>
</dbReference>
<feature type="domain" description="ABC transporter" evidence="11">
    <location>
        <begin position="5"/>
        <end position="220"/>
    </location>
</feature>
<evidence type="ECO:0000256" key="6">
    <source>
        <dbReference type="ARBA" id="ARBA00022906"/>
    </source>
</evidence>
<dbReference type="InterPro" id="IPR050153">
    <property type="entry name" value="Metal_Ion_Import_ABC"/>
</dbReference>
<dbReference type="RefSeq" id="WP_047875006.1">
    <property type="nucleotide sequence ID" value="NZ_BMYC01000008.1"/>
</dbReference>
<evidence type="ECO:0000256" key="10">
    <source>
        <dbReference type="SAM" id="MobiDB-lite"/>
    </source>
</evidence>
<keyword evidence="2" id="KW-1003">Cell membrane</keyword>
<dbReference type="OrthoDB" id="9780942at2"/>
<dbReference type="Gene3D" id="3.40.50.300">
    <property type="entry name" value="P-loop containing nucleotide triphosphate hydrolases"/>
    <property type="match status" value="1"/>
</dbReference>
<sequence length="261" mass="28990">MTTLVELQTVTVTFGERHVLDQVSLKLERGQITTLIGPNGAGKSTLVKVITGLQKPTAGKMLRQKGLRIGYVPQKLALNNALPLNVDRFMRLAGRYSNDDRLTALEMVNGKHLQHSNMHSLSGGEMQRVLLARALLQQPDLLVLDEPVQGVDVNGQLELYSLIQSLRDSLNCAILMVSHDLHLVMAKTDNVICLQHHVCCSGEPETIANHPSYVALFGCRQTEQLALYHHHHNHEHAMSGSPIGPCQHDHHTDHQHEKHDA</sequence>